<dbReference type="InterPro" id="IPR013762">
    <property type="entry name" value="Integrase-like_cat_sf"/>
</dbReference>
<organism evidence="3 4">
    <name type="scientific">Clytia hemisphaerica</name>
    <dbReference type="NCBI Taxonomy" id="252671"/>
    <lineage>
        <taxon>Eukaryota</taxon>
        <taxon>Metazoa</taxon>
        <taxon>Cnidaria</taxon>
        <taxon>Hydrozoa</taxon>
        <taxon>Hydroidolina</taxon>
        <taxon>Leptothecata</taxon>
        <taxon>Obeliida</taxon>
        <taxon>Clytiidae</taxon>
        <taxon>Clytia</taxon>
    </lineage>
</organism>
<proteinExistence type="predicted"/>
<sequence length="257" mass="29349">RYTFTVAKHKTRRKYGPANVTLSPETYTLLKTFVDIARPQLPIQGETVFLSWAGKEQKSGEISDRLHNLWMKAGIFDEDSPSRICSNKIRKSAATELRKKGDNRLKEAADCMAHSITTAENHYFVRRMQESSAVGSSAITEAFYTKTTPTKKTNVLNKCAEGTEVDKTPTKTWTHLETEQIVQTFSPLKNTTMDDIRNSPIRFKASDKQVYNKVKSIVRRGKEKSVKNDEREPSNNNKRKPSNNNKRKHLAILTRRS</sequence>
<dbReference type="GO" id="GO:0006310">
    <property type="term" value="P:DNA recombination"/>
    <property type="evidence" value="ECO:0007669"/>
    <property type="project" value="UniProtKB-KW"/>
</dbReference>
<accession>A0A7M5V1S8</accession>
<dbReference type="EnsemblMetazoa" id="CLYHEMT009873.1">
    <property type="protein sequence ID" value="CLYHEMP009873.1"/>
    <property type="gene ID" value="CLYHEMG009873"/>
</dbReference>
<reference evidence="3" key="1">
    <citation type="submission" date="2021-01" db="UniProtKB">
        <authorList>
            <consortium name="EnsemblMetazoa"/>
        </authorList>
    </citation>
    <scope>IDENTIFICATION</scope>
</reference>
<dbReference type="InterPro" id="IPR011010">
    <property type="entry name" value="DNA_brk_join_enz"/>
</dbReference>
<evidence type="ECO:0000256" key="1">
    <source>
        <dbReference type="ARBA" id="ARBA00023172"/>
    </source>
</evidence>
<dbReference type="GO" id="GO:0015074">
    <property type="term" value="P:DNA integration"/>
    <property type="evidence" value="ECO:0007669"/>
    <property type="project" value="InterPro"/>
</dbReference>
<dbReference type="SUPFAM" id="SSF56349">
    <property type="entry name" value="DNA breaking-rejoining enzymes"/>
    <property type="match status" value="1"/>
</dbReference>
<dbReference type="Proteomes" id="UP000594262">
    <property type="component" value="Unplaced"/>
</dbReference>
<dbReference type="Gene3D" id="1.10.443.10">
    <property type="entry name" value="Intergrase catalytic core"/>
    <property type="match status" value="1"/>
</dbReference>
<dbReference type="AlphaFoldDB" id="A0A7M5V1S8"/>
<feature type="region of interest" description="Disordered" evidence="2">
    <location>
        <begin position="217"/>
        <end position="257"/>
    </location>
</feature>
<evidence type="ECO:0000313" key="3">
    <source>
        <dbReference type="EnsemblMetazoa" id="CLYHEMP009873.1"/>
    </source>
</evidence>
<evidence type="ECO:0008006" key="5">
    <source>
        <dbReference type="Google" id="ProtNLM"/>
    </source>
</evidence>
<feature type="compositionally biased region" description="Basic residues" evidence="2">
    <location>
        <begin position="237"/>
        <end position="257"/>
    </location>
</feature>
<keyword evidence="4" id="KW-1185">Reference proteome</keyword>
<dbReference type="GO" id="GO:0003677">
    <property type="term" value="F:DNA binding"/>
    <property type="evidence" value="ECO:0007669"/>
    <property type="project" value="InterPro"/>
</dbReference>
<keyword evidence="1" id="KW-0233">DNA recombination</keyword>
<evidence type="ECO:0000313" key="4">
    <source>
        <dbReference type="Proteomes" id="UP000594262"/>
    </source>
</evidence>
<protein>
    <recommendedName>
        <fullName evidence="5">Tyr recombinase domain-containing protein</fullName>
    </recommendedName>
</protein>
<name>A0A7M5V1S8_9CNID</name>
<feature type="compositionally biased region" description="Basic and acidic residues" evidence="2">
    <location>
        <begin position="223"/>
        <end position="233"/>
    </location>
</feature>
<evidence type="ECO:0000256" key="2">
    <source>
        <dbReference type="SAM" id="MobiDB-lite"/>
    </source>
</evidence>